<evidence type="ECO:0000313" key="2">
    <source>
        <dbReference type="Proteomes" id="UP000299102"/>
    </source>
</evidence>
<reference evidence="1 2" key="1">
    <citation type="journal article" date="2019" name="Commun. Biol.">
        <title>The bagworm genome reveals a unique fibroin gene that provides high tensile strength.</title>
        <authorList>
            <person name="Kono N."/>
            <person name="Nakamura H."/>
            <person name="Ohtoshi R."/>
            <person name="Tomita M."/>
            <person name="Numata K."/>
            <person name="Arakawa K."/>
        </authorList>
    </citation>
    <scope>NUCLEOTIDE SEQUENCE [LARGE SCALE GENOMIC DNA]</scope>
</reference>
<comment type="caution">
    <text evidence="1">The sequence shown here is derived from an EMBL/GenBank/DDBJ whole genome shotgun (WGS) entry which is preliminary data.</text>
</comment>
<organism evidence="1 2">
    <name type="scientific">Eumeta variegata</name>
    <name type="common">Bagworm moth</name>
    <name type="synonym">Eumeta japonica</name>
    <dbReference type="NCBI Taxonomy" id="151549"/>
    <lineage>
        <taxon>Eukaryota</taxon>
        <taxon>Metazoa</taxon>
        <taxon>Ecdysozoa</taxon>
        <taxon>Arthropoda</taxon>
        <taxon>Hexapoda</taxon>
        <taxon>Insecta</taxon>
        <taxon>Pterygota</taxon>
        <taxon>Neoptera</taxon>
        <taxon>Endopterygota</taxon>
        <taxon>Lepidoptera</taxon>
        <taxon>Glossata</taxon>
        <taxon>Ditrysia</taxon>
        <taxon>Tineoidea</taxon>
        <taxon>Psychidae</taxon>
        <taxon>Oiketicinae</taxon>
        <taxon>Eumeta</taxon>
    </lineage>
</organism>
<keyword evidence="2" id="KW-1185">Reference proteome</keyword>
<dbReference type="EMBL" id="BGZK01001185">
    <property type="protein sequence ID" value="GBP73754.1"/>
    <property type="molecule type" value="Genomic_DNA"/>
</dbReference>
<name>A0A4C1YFJ3_EUMVA</name>
<proteinExistence type="predicted"/>
<dbReference type="Proteomes" id="UP000299102">
    <property type="component" value="Unassembled WGS sequence"/>
</dbReference>
<evidence type="ECO:0000313" key="1">
    <source>
        <dbReference type="EMBL" id="GBP73754.1"/>
    </source>
</evidence>
<sequence>MIGYSVIELLPKNCASQHKDRKLDLKRRLSPTFAVSLSVYSVTNEQTGEDNRRRCRRIKQSLSSVETLERRRSHALRMLIRGRLSWRIEKRMR</sequence>
<dbReference type="AlphaFoldDB" id="A0A4C1YFJ3"/>
<accession>A0A4C1YFJ3</accession>
<protein>
    <submittedName>
        <fullName evidence="1">Uncharacterized protein</fullName>
    </submittedName>
</protein>
<gene>
    <name evidence="1" type="ORF">EVAR_46894_1</name>
</gene>